<name>A0A1H8V729_9EURY</name>
<dbReference type="Proteomes" id="UP000199126">
    <property type="component" value="Unassembled WGS sequence"/>
</dbReference>
<evidence type="ECO:0000256" key="1">
    <source>
        <dbReference type="ARBA" id="ARBA00001974"/>
    </source>
</evidence>
<keyword evidence="2" id="KW-0285">Flavoprotein</keyword>
<dbReference type="OrthoDB" id="168391at2157"/>
<evidence type="ECO:0000256" key="3">
    <source>
        <dbReference type="ARBA" id="ARBA00022827"/>
    </source>
</evidence>
<dbReference type="InterPro" id="IPR006076">
    <property type="entry name" value="FAD-dep_OxRdtase"/>
</dbReference>
<evidence type="ECO:0000256" key="4">
    <source>
        <dbReference type="ARBA" id="ARBA00023002"/>
    </source>
</evidence>
<keyword evidence="4" id="KW-0560">Oxidoreductase</keyword>
<dbReference type="AlphaFoldDB" id="A0A1H8V729"/>
<dbReference type="Gene3D" id="3.30.9.10">
    <property type="entry name" value="D-Amino Acid Oxidase, subunit A, domain 2"/>
    <property type="match status" value="1"/>
</dbReference>
<evidence type="ECO:0000313" key="6">
    <source>
        <dbReference type="EMBL" id="SEP11043.1"/>
    </source>
</evidence>
<dbReference type="SUPFAM" id="SSF51905">
    <property type="entry name" value="FAD/NAD(P)-binding domain"/>
    <property type="match status" value="1"/>
</dbReference>
<dbReference type="EMBL" id="FODV01000014">
    <property type="protein sequence ID" value="SEP11043.1"/>
    <property type="molecule type" value="Genomic_DNA"/>
</dbReference>
<dbReference type="InterPro" id="IPR045170">
    <property type="entry name" value="MTOX"/>
</dbReference>
<feature type="domain" description="FAD dependent oxidoreductase" evidence="5">
    <location>
        <begin position="12"/>
        <end position="365"/>
    </location>
</feature>
<evidence type="ECO:0000313" key="7">
    <source>
        <dbReference type="Proteomes" id="UP000199126"/>
    </source>
</evidence>
<protein>
    <submittedName>
        <fullName evidence="6">Glycine/D-amino acid oxidase</fullName>
    </submittedName>
</protein>
<dbReference type="Pfam" id="PF01266">
    <property type="entry name" value="DAO"/>
    <property type="match status" value="1"/>
</dbReference>
<dbReference type="RefSeq" id="WP_089826881.1">
    <property type="nucleotide sequence ID" value="NZ_FODV01000014.1"/>
</dbReference>
<organism evidence="6 7">
    <name type="scientific">Halogranum amylolyticum</name>
    <dbReference type="NCBI Taxonomy" id="660520"/>
    <lineage>
        <taxon>Archaea</taxon>
        <taxon>Methanobacteriati</taxon>
        <taxon>Methanobacteriota</taxon>
        <taxon>Stenosarchaea group</taxon>
        <taxon>Halobacteria</taxon>
        <taxon>Halobacteriales</taxon>
        <taxon>Haloferacaceae</taxon>
    </lineage>
</organism>
<reference evidence="7" key="1">
    <citation type="submission" date="2016-10" db="EMBL/GenBank/DDBJ databases">
        <authorList>
            <person name="Varghese N."/>
            <person name="Submissions S."/>
        </authorList>
    </citation>
    <scope>NUCLEOTIDE SEQUENCE [LARGE SCALE GENOMIC DNA]</scope>
    <source>
        <strain evidence="7">CGMCC 1.10121</strain>
    </source>
</reference>
<dbReference type="Gene3D" id="3.50.50.60">
    <property type="entry name" value="FAD/NAD(P)-binding domain"/>
    <property type="match status" value="1"/>
</dbReference>
<proteinExistence type="predicted"/>
<evidence type="ECO:0000256" key="2">
    <source>
        <dbReference type="ARBA" id="ARBA00022630"/>
    </source>
</evidence>
<comment type="cofactor">
    <cofactor evidence="1">
        <name>FAD</name>
        <dbReference type="ChEBI" id="CHEBI:57692"/>
    </cofactor>
</comment>
<dbReference type="InterPro" id="IPR036188">
    <property type="entry name" value="FAD/NAD-bd_sf"/>
</dbReference>
<gene>
    <name evidence="6" type="ORF">SAMN04487948_11489</name>
</gene>
<dbReference type="PANTHER" id="PTHR10961">
    <property type="entry name" value="PEROXISOMAL SARCOSINE OXIDASE"/>
    <property type="match status" value="1"/>
</dbReference>
<sequence length="397" mass="42950">MSSAPELPAETDVVVVGGGVIGTSIAYFLSTETDREVTVVEKDSIGAGSTGDSSAIIRHHYGAKKVYTQMAQWSHEFYRHFEEKVGEPIAYAESRRVTFSEEGTETADYAESGREILDDLDIPVSRYEESDMSAQFPMFALDEFDFAVSDDTAAYSDGTDVASGFARAVQGGSGTVVTGVAVEGFEVEDGEVVGVDTDDGVVECDEVVIAAGPWTPRLTELVGVEVPVTSSRERVLILDPTIDYHKQYSELPPIAGLPGGYYIRSEFGEGVLIATHHSGEQCDPDRYQNTPDEETLLELHGTLSEYIPDLTDAGVQGRYSGVYSNTPDHDFIIDHCGPDDCYVACGFSGHGFKQAPAVGKLVTDLVVKGESEIADLEHFSLARFEDNEHGHGGEIQF</sequence>
<evidence type="ECO:0000259" key="5">
    <source>
        <dbReference type="Pfam" id="PF01266"/>
    </source>
</evidence>
<keyword evidence="7" id="KW-1185">Reference proteome</keyword>
<keyword evidence="3" id="KW-0274">FAD</keyword>
<accession>A0A1H8V729</accession>
<dbReference type="GO" id="GO:0008115">
    <property type="term" value="F:sarcosine oxidase activity"/>
    <property type="evidence" value="ECO:0007669"/>
    <property type="project" value="TreeGrafter"/>
</dbReference>
<dbReference type="PANTHER" id="PTHR10961:SF7">
    <property type="entry name" value="FAD DEPENDENT OXIDOREDUCTASE DOMAIN-CONTAINING PROTEIN"/>
    <property type="match status" value="1"/>
</dbReference>
<dbReference type="GO" id="GO:0050660">
    <property type="term" value="F:flavin adenine dinucleotide binding"/>
    <property type="evidence" value="ECO:0007669"/>
    <property type="project" value="InterPro"/>
</dbReference>